<comment type="caution">
    <text evidence="1">The sequence shown here is derived from an EMBL/GenBank/DDBJ whole genome shotgun (WGS) entry which is preliminary data.</text>
</comment>
<sequence>MAAGHVNTKAMKVRSALTVRGHKDGHSRTAGSITPNFAVAISLSAVARHDATPYVTIANRVRFWARRDPDTRVRMCFVFPLYSSPWRFLLFKAAVVELSKVSPPK</sequence>
<evidence type="ECO:0000313" key="1">
    <source>
        <dbReference type="EMBL" id="GBP47879.1"/>
    </source>
</evidence>
<organism evidence="1 2">
    <name type="scientific">Eumeta variegata</name>
    <name type="common">Bagworm moth</name>
    <name type="synonym">Eumeta japonica</name>
    <dbReference type="NCBI Taxonomy" id="151549"/>
    <lineage>
        <taxon>Eukaryota</taxon>
        <taxon>Metazoa</taxon>
        <taxon>Ecdysozoa</taxon>
        <taxon>Arthropoda</taxon>
        <taxon>Hexapoda</taxon>
        <taxon>Insecta</taxon>
        <taxon>Pterygota</taxon>
        <taxon>Neoptera</taxon>
        <taxon>Endopterygota</taxon>
        <taxon>Lepidoptera</taxon>
        <taxon>Glossata</taxon>
        <taxon>Ditrysia</taxon>
        <taxon>Tineoidea</taxon>
        <taxon>Psychidae</taxon>
        <taxon>Oiketicinae</taxon>
        <taxon>Eumeta</taxon>
    </lineage>
</organism>
<keyword evidence="2" id="KW-1185">Reference proteome</keyword>
<dbReference type="EMBL" id="BGZK01000512">
    <property type="protein sequence ID" value="GBP47879.1"/>
    <property type="molecule type" value="Genomic_DNA"/>
</dbReference>
<accession>A0A4C1WBP1</accession>
<name>A0A4C1WBP1_EUMVA</name>
<gene>
    <name evidence="1" type="ORF">EVAR_33595_1</name>
</gene>
<dbReference type="AlphaFoldDB" id="A0A4C1WBP1"/>
<proteinExistence type="predicted"/>
<evidence type="ECO:0000313" key="2">
    <source>
        <dbReference type="Proteomes" id="UP000299102"/>
    </source>
</evidence>
<protein>
    <submittedName>
        <fullName evidence="1">Uncharacterized protein</fullName>
    </submittedName>
</protein>
<reference evidence="1 2" key="1">
    <citation type="journal article" date="2019" name="Commun. Biol.">
        <title>The bagworm genome reveals a unique fibroin gene that provides high tensile strength.</title>
        <authorList>
            <person name="Kono N."/>
            <person name="Nakamura H."/>
            <person name="Ohtoshi R."/>
            <person name="Tomita M."/>
            <person name="Numata K."/>
            <person name="Arakawa K."/>
        </authorList>
    </citation>
    <scope>NUCLEOTIDE SEQUENCE [LARGE SCALE GENOMIC DNA]</scope>
</reference>
<dbReference type="Proteomes" id="UP000299102">
    <property type="component" value="Unassembled WGS sequence"/>
</dbReference>